<dbReference type="InterPro" id="IPR000488">
    <property type="entry name" value="Death_dom"/>
</dbReference>
<feature type="domain" description="Death" evidence="1">
    <location>
        <begin position="27"/>
        <end position="94"/>
    </location>
</feature>
<gene>
    <name evidence="2" type="ORF">RFH988_LOCUS38843</name>
</gene>
<dbReference type="EMBL" id="CAJNOO010011531">
    <property type="protein sequence ID" value="CAF1503621.1"/>
    <property type="molecule type" value="Genomic_DNA"/>
</dbReference>
<dbReference type="CDD" id="cd01670">
    <property type="entry name" value="Death"/>
    <property type="match status" value="1"/>
</dbReference>
<proteinExistence type="predicted"/>
<sequence>MKSSDQLRILSVPFNRICQHDECVRMWKLIARELTLTNEDIQRIEEQYSSKQEQCLRSLEQWALNNSQADIKSLSRIIRSLGFKSLSRELDNMA</sequence>
<dbReference type="Gene3D" id="1.10.533.10">
    <property type="entry name" value="Death Domain, Fas"/>
    <property type="match status" value="1"/>
</dbReference>
<dbReference type="Pfam" id="PF00531">
    <property type="entry name" value="Death"/>
    <property type="match status" value="1"/>
</dbReference>
<dbReference type="OrthoDB" id="10409316at2759"/>
<evidence type="ECO:0000313" key="2">
    <source>
        <dbReference type="EMBL" id="CAF1503621.1"/>
    </source>
</evidence>
<dbReference type="AlphaFoldDB" id="A0A815TJ03"/>
<evidence type="ECO:0000259" key="1">
    <source>
        <dbReference type="PROSITE" id="PS50017"/>
    </source>
</evidence>
<reference evidence="2" key="1">
    <citation type="submission" date="2021-02" db="EMBL/GenBank/DDBJ databases">
        <authorList>
            <person name="Nowell W R."/>
        </authorList>
    </citation>
    <scope>NUCLEOTIDE SEQUENCE</scope>
</reference>
<dbReference type="GO" id="GO:0007165">
    <property type="term" value="P:signal transduction"/>
    <property type="evidence" value="ECO:0007669"/>
    <property type="project" value="InterPro"/>
</dbReference>
<protein>
    <recommendedName>
        <fullName evidence="1">Death domain-containing protein</fullName>
    </recommendedName>
</protein>
<dbReference type="Proteomes" id="UP000663882">
    <property type="component" value="Unassembled WGS sequence"/>
</dbReference>
<dbReference type="InterPro" id="IPR011029">
    <property type="entry name" value="DEATH-like_dom_sf"/>
</dbReference>
<dbReference type="SUPFAM" id="SSF47986">
    <property type="entry name" value="DEATH domain"/>
    <property type="match status" value="1"/>
</dbReference>
<dbReference type="PROSITE" id="PS50017">
    <property type="entry name" value="DEATH_DOMAIN"/>
    <property type="match status" value="1"/>
</dbReference>
<name>A0A815TJ03_9BILA</name>
<comment type="caution">
    <text evidence="2">The sequence shown here is derived from an EMBL/GenBank/DDBJ whole genome shotgun (WGS) entry which is preliminary data.</text>
</comment>
<accession>A0A815TJ03</accession>
<organism evidence="2 3">
    <name type="scientific">Rotaria sordida</name>
    <dbReference type="NCBI Taxonomy" id="392033"/>
    <lineage>
        <taxon>Eukaryota</taxon>
        <taxon>Metazoa</taxon>
        <taxon>Spiralia</taxon>
        <taxon>Gnathifera</taxon>
        <taxon>Rotifera</taxon>
        <taxon>Eurotatoria</taxon>
        <taxon>Bdelloidea</taxon>
        <taxon>Philodinida</taxon>
        <taxon>Philodinidae</taxon>
        <taxon>Rotaria</taxon>
    </lineage>
</organism>
<evidence type="ECO:0000313" key="3">
    <source>
        <dbReference type="Proteomes" id="UP000663882"/>
    </source>
</evidence>